<comment type="caution">
    <text evidence="7">The sequence shown here is derived from an EMBL/GenBank/DDBJ whole genome shotgun (WGS) entry which is preliminary data.</text>
</comment>
<feature type="domain" description="Calpain catalytic" evidence="6">
    <location>
        <begin position="170"/>
        <end position="449"/>
    </location>
</feature>
<evidence type="ECO:0000313" key="8">
    <source>
        <dbReference type="Proteomes" id="UP000637628"/>
    </source>
</evidence>
<dbReference type="EMBL" id="BOML01000105">
    <property type="protein sequence ID" value="GIE08127.1"/>
    <property type="molecule type" value="Genomic_DNA"/>
</dbReference>
<dbReference type="Proteomes" id="UP000637628">
    <property type="component" value="Unassembled WGS sequence"/>
</dbReference>
<evidence type="ECO:0000256" key="3">
    <source>
        <dbReference type="ARBA" id="ARBA00022801"/>
    </source>
</evidence>
<dbReference type="SUPFAM" id="SSF54001">
    <property type="entry name" value="Cysteine proteinases"/>
    <property type="match status" value="1"/>
</dbReference>
<reference evidence="7 8" key="1">
    <citation type="submission" date="2021-01" db="EMBL/GenBank/DDBJ databases">
        <title>Whole genome shotgun sequence of Actinoplanes durhamensis NBRC 14914.</title>
        <authorList>
            <person name="Komaki H."/>
            <person name="Tamura T."/>
        </authorList>
    </citation>
    <scope>NUCLEOTIDE SEQUENCE [LARGE SCALE GENOMIC DNA]</scope>
    <source>
        <strain evidence="7 8">NBRC 14914</strain>
    </source>
</reference>
<evidence type="ECO:0000256" key="5">
    <source>
        <dbReference type="PROSITE-ProRule" id="PRU00239"/>
    </source>
</evidence>
<dbReference type="Pfam" id="PF00648">
    <property type="entry name" value="Peptidase_C2"/>
    <property type="match status" value="1"/>
</dbReference>
<dbReference type="PRINTS" id="PR00704">
    <property type="entry name" value="CALPAIN"/>
</dbReference>
<dbReference type="PROSITE" id="PS50203">
    <property type="entry name" value="CALPAIN_CAT"/>
    <property type="match status" value="1"/>
</dbReference>
<organism evidence="7 8">
    <name type="scientific">Paractinoplanes durhamensis</name>
    <dbReference type="NCBI Taxonomy" id="113563"/>
    <lineage>
        <taxon>Bacteria</taxon>
        <taxon>Bacillati</taxon>
        <taxon>Actinomycetota</taxon>
        <taxon>Actinomycetes</taxon>
        <taxon>Micromonosporales</taxon>
        <taxon>Micromonosporaceae</taxon>
        <taxon>Paractinoplanes</taxon>
    </lineage>
</organism>
<evidence type="ECO:0000256" key="2">
    <source>
        <dbReference type="ARBA" id="ARBA00022670"/>
    </source>
</evidence>
<evidence type="ECO:0000313" key="7">
    <source>
        <dbReference type="EMBL" id="GIE08127.1"/>
    </source>
</evidence>
<dbReference type="InterPro" id="IPR001300">
    <property type="entry name" value="Peptidase_C2_calpain_cat"/>
</dbReference>
<feature type="active site" evidence="5">
    <location>
        <position position="375"/>
    </location>
</feature>
<evidence type="ECO:0000256" key="1">
    <source>
        <dbReference type="ARBA" id="ARBA00007623"/>
    </source>
</evidence>
<accession>A0ABQ3ZE71</accession>
<dbReference type="RefSeq" id="WP_203735961.1">
    <property type="nucleotide sequence ID" value="NZ_BAAATX010000017.1"/>
</dbReference>
<evidence type="ECO:0000259" key="6">
    <source>
        <dbReference type="PROSITE" id="PS50203"/>
    </source>
</evidence>
<evidence type="ECO:0000256" key="4">
    <source>
        <dbReference type="ARBA" id="ARBA00022807"/>
    </source>
</evidence>
<protein>
    <recommendedName>
        <fullName evidence="6">Calpain catalytic domain-containing protein</fullName>
    </recommendedName>
</protein>
<keyword evidence="8" id="KW-1185">Reference proteome</keyword>
<dbReference type="InterPro" id="IPR022684">
    <property type="entry name" value="Calpain_cysteine_protease"/>
</dbReference>
<dbReference type="PANTHER" id="PTHR10183:SF379">
    <property type="entry name" value="CALPAIN-5"/>
    <property type="match status" value="1"/>
</dbReference>
<feature type="active site" evidence="5">
    <location>
        <position position="201"/>
    </location>
</feature>
<gene>
    <name evidence="7" type="ORF">Adu01nite_94770</name>
</gene>
<keyword evidence="2 5" id="KW-0645">Protease</keyword>
<dbReference type="InterPro" id="IPR038765">
    <property type="entry name" value="Papain-like_cys_pep_sf"/>
</dbReference>
<proteinExistence type="inferred from homology"/>
<dbReference type="PANTHER" id="PTHR10183">
    <property type="entry name" value="CALPAIN"/>
    <property type="match status" value="1"/>
</dbReference>
<comment type="similarity">
    <text evidence="1">Belongs to the peptidase C2 family.</text>
</comment>
<feature type="active site" evidence="5">
    <location>
        <position position="395"/>
    </location>
</feature>
<keyword evidence="3 5" id="KW-0378">Hydrolase</keyword>
<keyword evidence="4 5" id="KW-0788">Thiol protease</keyword>
<name>A0ABQ3ZE71_9ACTN</name>
<dbReference type="Gene3D" id="3.90.70.10">
    <property type="entry name" value="Cysteine proteinases"/>
    <property type="match status" value="1"/>
</dbReference>
<sequence length="449" mass="49200">MSDNGASTPATAVANPYALAELVAGRRIKWAEVADAPRLLESILQTPYRELFDPKFGGPLYFGFGLDERMSLQPVRTPLLDIDVDVTANDLEVPRDTGTVERLDDLGPLFKLDSIGSIPVERAELIGDNLHLVLRLSVQNRLSRYARVFSKSLLARFAPDPATVGKSADWTPPGATWGDAGRFFNEAAEFFDPIQGAVANCYFIAALSAVAWAMPHQIRHVTRATGVAQADFTNMVQFFEPDSGGRLAAEIEVTDTVPLTASGWFLYARSSEAGEIWPAVYEKAYAKLKTGTTTDHPDILATAWGDCVWATAQLTGGRREYHGSANYTADQLWNLVRGNSLGGRTFNPMTAWTYSSGDESPDKVNYADANVVGSHCYTILGWDYRDGHKYLILRNPWGNTEATLGTLTGTTFVYDVSWWRPIDLTVVDGTFAVEASTFKAYWAGLGVAK</sequence>